<dbReference type="KEGG" id="vg:18503450"/>
<dbReference type="OrthoDB" id="38457at10239"/>
<sequence length="86" mass="10281">MPTTYRIKVRSVEHYRECVTALKEVGVRFMCSDEDELSMYRYPKRLKSAWIYVGLDRNGWTFFSKSIVKYAHKVTLKDVLRALRNE</sequence>
<dbReference type="EMBL" id="KF669656">
    <property type="protein sequence ID" value="AGY47984.1"/>
    <property type="molecule type" value="Genomic_DNA"/>
</dbReference>
<accession>U5PVQ5</accession>
<reference evidence="1 2" key="1">
    <citation type="journal article" date="2013" name="Genome Announc.">
        <title>Complete Genome of Acinetobacter baumannii Podophage Petty.</title>
        <authorList>
            <person name="Mumm I.P."/>
            <person name="Wood T.L."/>
            <person name="Chamakura K.R."/>
            <person name="Kuty Everett G.F."/>
        </authorList>
    </citation>
    <scope>NUCLEOTIDE SEQUENCE [LARGE SCALE GENOMIC DNA]</scope>
</reference>
<gene>
    <name evidence="1" type="ORF">Petty_12</name>
</gene>
<protein>
    <submittedName>
        <fullName evidence="1">Uncharacterized protein</fullName>
    </submittedName>
</protein>
<evidence type="ECO:0000313" key="2">
    <source>
        <dbReference type="Proteomes" id="UP000017654"/>
    </source>
</evidence>
<name>U5PVQ5_9CAUD</name>
<dbReference type="GeneID" id="18503450"/>
<organism evidence="1 2">
    <name type="scientific">Acinetobacter phage Petty</name>
    <dbReference type="NCBI Taxonomy" id="1406779"/>
    <lineage>
        <taxon>Viruses</taxon>
        <taxon>Duplodnaviria</taxon>
        <taxon>Heunggongvirae</taxon>
        <taxon>Uroviricota</taxon>
        <taxon>Caudoviricetes</taxon>
        <taxon>Autographivirales</taxon>
        <taxon>Autoscriptoviridae</taxon>
        <taxon>Beijerinckvirinae</taxon>
        <taxon>Pettyvirus</taxon>
        <taxon>Pettyvirus petty</taxon>
    </lineage>
</organism>
<evidence type="ECO:0000313" key="1">
    <source>
        <dbReference type="EMBL" id="AGY47984.1"/>
    </source>
</evidence>
<dbReference type="Proteomes" id="UP000017654">
    <property type="component" value="Segment"/>
</dbReference>
<proteinExistence type="predicted"/>
<dbReference type="RefSeq" id="YP_009006509.1">
    <property type="nucleotide sequence ID" value="NC_023570.1"/>
</dbReference>
<keyword evidence="2" id="KW-1185">Reference proteome</keyword>